<sequence>MVTVSLFLFFVFK</sequence>
<reference evidence="1" key="1">
    <citation type="submission" date="2014-11" db="EMBL/GenBank/DDBJ databases">
        <authorList>
            <person name="Amaro Gonzalez C."/>
        </authorList>
    </citation>
    <scope>NUCLEOTIDE SEQUENCE</scope>
</reference>
<dbReference type="EMBL" id="GBXM01036514">
    <property type="protein sequence ID" value="JAH72063.1"/>
    <property type="molecule type" value="Transcribed_RNA"/>
</dbReference>
<evidence type="ECO:0000313" key="1">
    <source>
        <dbReference type="EMBL" id="JAH72063.1"/>
    </source>
</evidence>
<reference evidence="1" key="2">
    <citation type="journal article" date="2015" name="Fish Shellfish Immunol.">
        <title>Early steps in the European eel (Anguilla anguilla)-Vibrio vulnificus interaction in the gills: Role of the RtxA13 toxin.</title>
        <authorList>
            <person name="Callol A."/>
            <person name="Pajuelo D."/>
            <person name="Ebbesson L."/>
            <person name="Teles M."/>
            <person name="MacKenzie S."/>
            <person name="Amaro C."/>
        </authorList>
    </citation>
    <scope>NUCLEOTIDE SEQUENCE</scope>
</reference>
<proteinExistence type="predicted"/>
<accession>A0A0E9V467</accession>
<name>A0A0E9V467_ANGAN</name>
<protein>
    <submittedName>
        <fullName evidence="1">Uncharacterized protein</fullName>
    </submittedName>
</protein>
<organism evidence="1">
    <name type="scientific">Anguilla anguilla</name>
    <name type="common">European freshwater eel</name>
    <name type="synonym">Muraena anguilla</name>
    <dbReference type="NCBI Taxonomy" id="7936"/>
    <lineage>
        <taxon>Eukaryota</taxon>
        <taxon>Metazoa</taxon>
        <taxon>Chordata</taxon>
        <taxon>Craniata</taxon>
        <taxon>Vertebrata</taxon>
        <taxon>Euteleostomi</taxon>
        <taxon>Actinopterygii</taxon>
        <taxon>Neopterygii</taxon>
        <taxon>Teleostei</taxon>
        <taxon>Anguilliformes</taxon>
        <taxon>Anguillidae</taxon>
        <taxon>Anguilla</taxon>
    </lineage>
</organism>